<organism evidence="1 2">
    <name type="scientific">Panagrolaimus sp. JU765</name>
    <dbReference type="NCBI Taxonomy" id="591449"/>
    <lineage>
        <taxon>Eukaryota</taxon>
        <taxon>Metazoa</taxon>
        <taxon>Ecdysozoa</taxon>
        <taxon>Nematoda</taxon>
        <taxon>Chromadorea</taxon>
        <taxon>Rhabditida</taxon>
        <taxon>Tylenchina</taxon>
        <taxon>Panagrolaimomorpha</taxon>
        <taxon>Panagrolaimoidea</taxon>
        <taxon>Panagrolaimidae</taxon>
        <taxon>Panagrolaimus</taxon>
    </lineage>
</organism>
<sequence length="428" mass="49607">MANSYIEKVLYTGQVPKPLSYEIIREDLIQALSHKIRCRTRGNEHNWMIVCGPPGSGKSRLVAQTLRSCPELIGHFYDRVFWMVDNSNDNQLLTLMTDLLCRLNCQALANLPSNEFDTFVIREMIKQELLLKPKTLLVVDGIQTQACFDFCSYLPCHIIFTTCFADLFYESHENSKFFMGKDQELNLNEIQELAANFGFGLSVEETICLKYNSGNNPALLVKLLNAAKANPGVIQMFIKNKAFQPYENFRYNSSYCYRSLSERIEQLLKYVDQSALKCFECCSVLPADKWIRREIIQMIWPVDSCGEEPNVELWLVAELVNKSLMEKRVNDDVLYLLYPLIHSYCLRNALKNESDELIRVATLLKSRIASESEYSSSNIFSEFYEENQDQIESLIQKCSNIAKNTVPNLQDLQEKTISWHQWFKSFFY</sequence>
<protein>
    <submittedName>
        <fullName evidence="2">NB-ARC domain-containing protein</fullName>
    </submittedName>
</protein>
<proteinExistence type="predicted"/>
<name>A0AC34RJ62_9BILA</name>
<dbReference type="Proteomes" id="UP000887576">
    <property type="component" value="Unplaced"/>
</dbReference>
<evidence type="ECO:0000313" key="1">
    <source>
        <dbReference type="Proteomes" id="UP000887576"/>
    </source>
</evidence>
<dbReference type="WBParaSite" id="JU765_v2.g7375.t1">
    <property type="protein sequence ID" value="JU765_v2.g7375.t1"/>
    <property type="gene ID" value="JU765_v2.g7375"/>
</dbReference>
<accession>A0AC34RJ62</accession>
<evidence type="ECO:0000313" key="2">
    <source>
        <dbReference type="WBParaSite" id="JU765_v2.g7375.t1"/>
    </source>
</evidence>
<reference evidence="2" key="1">
    <citation type="submission" date="2022-11" db="UniProtKB">
        <authorList>
            <consortium name="WormBaseParasite"/>
        </authorList>
    </citation>
    <scope>IDENTIFICATION</scope>
</reference>